<organism evidence="6 7">
    <name type="scientific">Carnobacterium divergens DSM 20623</name>
    <dbReference type="NCBI Taxonomy" id="1449336"/>
    <lineage>
        <taxon>Bacteria</taxon>
        <taxon>Bacillati</taxon>
        <taxon>Bacillota</taxon>
        <taxon>Bacilli</taxon>
        <taxon>Lactobacillales</taxon>
        <taxon>Carnobacteriaceae</taxon>
        <taxon>Carnobacterium</taxon>
    </lineage>
</organism>
<dbReference type="GeneID" id="89589233"/>
<dbReference type="PIRSF" id="PIRSF006806">
    <property type="entry name" value="FTHF_cligase"/>
    <property type="match status" value="1"/>
</dbReference>
<evidence type="ECO:0000256" key="2">
    <source>
        <dbReference type="ARBA" id="ARBA00022741"/>
    </source>
</evidence>
<dbReference type="InterPro" id="IPR024185">
    <property type="entry name" value="FTHF_cligase-like_sf"/>
</dbReference>
<dbReference type="eggNOG" id="COG0212">
    <property type="taxonomic scope" value="Bacteria"/>
</dbReference>
<comment type="caution">
    <text evidence="6">The sequence shown here is derived from an EMBL/GenBank/DDBJ whole genome shotgun (WGS) entry which is preliminary data.</text>
</comment>
<dbReference type="InterPro" id="IPR002698">
    <property type="entry name" value="FTHF_cligase"/>
</dbReference>
<protein>
    <recommendedName>
        <fullName evidence="5">5-formyltetrahydrofolate cyclo-ligase</fullName>
        <ecNumber evidence="5">6.3.3.2</ecNumber>
    </recommendedName>
</protein>
<dbReference type="PATRIC" id="fig|1449336.4.peg.2281"/>
<dbReference type="PANTHER" id="PTHR23407:SF1">
    <property type="entry name" value="5-FORMYLTETRAHYDROFOLATE CYCLO-LIGASE"/>
    <property type="match status" value="1"/>
</dbReference>
<dbReference type="NCBIfam" id="TIGR02727">
    <property type="entry name" value="MTHFS_bact"/>
    <property type="match status" value="1"/>
</dbReference>
<keyword evidence="2 4" id="KW-0547">Nucleotide-binding</keyword>
<dbReference type="GO" id="GO:0009396">
    <property type="term" value="P:folic acid-containing compound biosynthetic process"/>
    <property type="evidence" value="ECO:0007669"/>
    <property type="project" value="TreeGrafter"/>
</dbReference>
<accession>A0A0R2HP83</accession>
<evidence type="ECO:0000256" key="1">
    <source>
        <dbReference type="ARBA" id="ARBA00010638"/>
    </source>
</evidence>
<comment type="cofactor">
    <cofactor evidence="5">
        <name>Mg(2+)</name>
        <dbReference type="ChEBI" id="CHEBI:18420"/>
    </cofactor>
</comment>
<dbReference type="GO" id="GO:0005524">
    <property type="term" value="F:ATP binding"/>
    <property type="evidence" value="ECO:0007669"/>
    <property type="project" value="UniProtKB-KW"/>
</dbReference>
<dbReference type="SUPFAM" id="SSF100950">
    <property type="entry name" value="NagB/RpiA/CoA transferase-like"/>
    <property type="match status" value="1"/>
</dbReference>
<keyword evidence="5" id="KW-0460">Magnesium</keyword>
<dbReference type="PANTHER" id="PTHR23407">
    <property type="entry name" value="ATPASE INHIBITOR/5-FORMYLTETRAHYDROFOLATE CYCLO-LIGASE"/>
    <property type="match status" value="1"/>
</dbReference>
<gene>
    <name evidence="6" type="ORF">IV74_GL002243</name>
</gene>
<dbReference type="Pfam" id="PF01812">
    <property type="entry name" value="5-FTHF_cyc-lig"/>
    <property type="match status" value="1"/>
</dbReference>
<dbReference type="EMBL" id="JQBS01000035">
    <property type="protein sequence ID" value="KRN54657.1"/>
    <property type="molecule type" value="Genomic_DNA"/>
</dbReference>
<keyword evidence="7" id="KW-1185">Reference proteome</keyword>
<proteinExistence type="inferred from homology"/>
<feature type="binding site" evidence="4">
    <location>
        <begin position="3"/>
        <end position="7"/>
    </location>
    <ligand>
        <name>ATP</name>
        <dbReference type="ChEBI" id="CHEBI:30616"/>
    </ligand>
</feature>
<dbReference type="GO" id="GO:0030272">
    <property type="term" value="F:5-formyltetrahydrofolate cyclo-ligase activity"/>
    <property type="evidence" value="ECO:0007669"/>
    <property type="project" value="UniProtKB-EC"/>
</dbReference>
<dbReference type="Gene3D" id="3.40.50.10420">
    <property type="entry name" value="NagB/RpiA/CoA transferase-like"/>
    <property type="match status" value="1"/>
</dbReference>
<dbReference type="AlphaFoldDB" id="A0A0R2HP83"/>
<feature type="binding site" evidence="4">
    <location>
        <position position="49"/>
    </location>
    <ligand>
        <name>substrate</name>
    </ligand>
</feature>
<dbReference type="RefSeq" id="WP_034569001.1">
    <property type="nucleotide sequence ID" value="NZ_JQBS01000035.1"/>
</dbReference>
<reference evidence="6 7" key="1">
    <citation type="journal article" date="2015" name="Genome Announc.">
        <title>Expanding the biotechnology potential of lactobacilli through comparative genomics of 213 strains and associated genera.</title>
        <authorList>
            <person name="Sun Z."/>
            <person name="Harris H.M."/>
            <person name="McCann A."/>
            <person name="Guo C."/>
            <person name="Argimon S."/>
            <person name="Zhang W."/>
            <person name="Yang X."/>
            <person name="Jeffery I.B."/>
            <person name="Cooney J.C."/>
            <person name="Kagawa T.F."/>
            <person name="Liu W."/>
            <person name="Song Y."/>
            <person name="Salvetti E."/>
            <person name="Wrobel A."/>
            <person name="Rasinkangas P."/>
            <person name="Parkhill J."/>
            <person name="Rea M.C."/>
            <person name="O'Sullivan O."/>
            <person name="Ritari J."/>
            <person name="Douillard F.P."/>
            <person name="Paul Ross R."/>
            <person name="Yang R."/>
            <person name="Briner A.E."/>
            <person name="Felis G.E."/>
            <person name="de Vos W.M."/>
            <person name="Barrangou R."/>
            <person name="Klaenhammer T.R."/>
            <person name="Caufield P.W."/>
            <person name="Cui Y."/>
            <person name="Zhang H."/>
            <person name="O'Toole P.W."/>
        </authorList>
    </citation>
    <scope>NUCLEOTIDE SEQUENCE [LARGE SCALE GENOMIC DNA]</scope>
    <source>
        <strain evidence="6 7">DSM 20623</strain>
    </source>
</reference>
<feature type="binding site" evidence="4">
    <location>
        <position position="54"/>
    </location>
    <ligand>
        <name>substrate</name>
    </ligand>
</feature>
<evidence type="ECO:0000256" key="3">
    <source>
        <dbReference type="ARBA" id="ARBA00022840"/>
    </source>
</evidence>
<name>A0A0R2HP83_CARDV</name>
<keyword evidence="5" id="KW-0479">Metal-binding</keyword>
<evidence type="ECO:0000256" key="4">
    <source>
        <dbReference type="PIRSR" id="PIRSR006806-1"/>
    </source>
</evidence>
<evidence type="ECO:0000256" key="5">
    <source>
        <dbReference type="RuleBase" id="RU361279"/>
    </source>
</evidence>
<evidence type="ECO:0000313" key="7">
    <source>
        <dbReference type="Proteomes" id="UP000051658"/>
    </source>
</evidence>
<feature type="binding site" evidence="4">
    <location>
        <begin position="131"/>
        <end position="139"/>
    </location>
    <ligand>
        <name>ATP</name>
        <dbReference type="ChEBI" id="CHEBI:30616"/>
    </ligand>
</feature>
<keyword evidence="3 4" id="KW-0067">ATP-binding</keyword>
<sequence length="178" mass="20154">MDKKKLRKIILAELNELNSEVKKQNEEHLLSQLFQSDYFLKAKTIGLTLSQKIEIDTQPIIEKCHALGKKMVIPRTGPQGKMDFCLYDAATSLETTPFGILEPMSTSPSVDKRQIDLLIVPGVAFSMEGYRIGFGAGFYDRYLADYQGDTVSLALKLQIRNDWTPDSYDIPVKKVFTE</sequence>
<dbReference type="Proteomes" id="UP000051658">
    <property type="component" value="Unassembled WGS sequence"/>
</dbReference>
<evidence type="ECO:0000313" key="6">
    <source>
        <dbReference type="EMBL" id="KRN54657.1"/>
    </source>
</evidence>
<dbReference type="GO" id="GO:0035999">
    <property type="term" value="P:tetrahydrofolate interconversion"/>
    <property type="evidence" value="ECO:0007669"/>
    <property type="project" value="TreeGrafter"/>
</dbReference>
<dbReference type="InterPro" id="IPR037171">
    <property type="entry name" value="NagB/RpiA_transferase-like"/>
</dbReference>
<comment type="similarity">
    <text evidence="1 5">Belongs to the 5-formyltetrahydrofolate cyclo-ligase family.</text>
</comment>
<comment type="catalytic activity">
    <reaction evidence="5">
        <text>(6S)-5-formyl-5,6,7,8-tetrahydrofolate + ATP = (6R)-5,10-methenyltetrahydrofolate + ADP + phosphate</text>
        <dbReference type="Rhea" id="RHEA:10488"/>
        <dbReference type="ChEBI" id="CHEBI:30616"/>
        <dbReference type="ChEBI" id="CHEBI:43474"/>
        <dbReference type="ChEBI" id="CHEBI:57455"/>
        <dbReference type="ChEBI" id="CHEBI:57457"/>
        <dbReference type="ChEBI" id="CHEBI:456216"/>
        <dbReference type="EC" id="6.3.3.2"/>
    </reaction>
</comment>
<dbReference type="GO" id="GO:0046872">
    <property type="term" value="F:metal ion binding"/>
    <property type="evidence" value="ECO:0007669"/>
    <property type="project" value="UniProtKB-KW"/>
</dbReference>
<keyword evidence="6" id="KW-0436">Ligase</keyword>
<dbReference type="EC" id="6.3.3.2" evidence="5"/>